<gene>
    <name evidence="1" type="ORF">AT268_35155</name>
</gene>
<proteinExistence type="predicted"/>
<reference evidence="1 2" key="1">
    <citation type="submission" date="2015-12" db="EMBL/GenBank/DDBJ databases">
        <title>Bacillus cereus Group isolate.</title>
        <authorList>
            <person name="Kovac J."/>
        </authorList>
    </citation>
    <scope>NUCLEOTIDE SEQUENCE [LARGE SCALE GENOMIC DNA]</scope>
    <source>
        <strain evidence="1 2">FSL K6-0073</strain>
    </source>
</reference>
<name>A0A9X0ME59_BACCE</name>
<dbReference type="AlphaFoldDB" id="A0A9X0ME59"/>
<evidence type="ECO:0000313" key="2">
    <source>
        <dbReference type="Proteomes" id="UP000075476"/>
    </source>
</evidence>
<dbReference type="EMBL" id="LOMO01000168">
    <property type="protein sequence ID" value="KXY35056.1"/>
    <property type="molecule type" value="Genomic_DNA"/>
</dbReference>
<accession>A0A9X0ME59</accession>
<sequence>MSVTIEVIDNKIERDKLVERVEVLDKVKQLFLLPELEMATTQQVADFYGVNKKVIDNLVLKNKDEITGDGYKIVNGKDLAVILKRVAKIENMKGYVFIDGNKVGYGSNGLFPKRAILRIGMLLRDSEVAKEVRTRVLNIEENATQLYLNGFVLYGLSFSLLQIRPLTYLLPSSKEGR</sequence>
<comment type="caution">
    <text evidence="1">The sequence shown here is derived from an EMBL/GenBank/DDBJ whole genome shotgun (WGS) entry which is preliminary data.</text>
</comment>
<evidence type="ECO:0000313" key="1">
    <source>
        <dbReference type="EMBL" id="KXY35056.1"/>
    </source>
</evidence>
<organism evidence="1 2">
    <name type="scientific">Bacillus cereus</name>
    <dbReference type="NCBI Taxonomy" id="1396"/>
    <lineage>
        <taxon>Bacteria</taxon>
        <taxon>Bacillati</taxon>
        <taxon>Bacillota</taxon>
        <taxon>Bacilli</taxon>
        <taxon>Bacillales</taxon>
        <taxon>Bacillaceae</taxon>
        <taxon>Bacillus</taxon>
        <taxon>Bacillus cereus group</taxon>
    </lineage>
</organism>
<dbReference type="Proteomes" id="UP000075476">
    <property type="component" value="Unassembled WGS sequence"/>
</dbReference>
<dbReference type="RefSeq" id="WP_061663700.1">
    <property type="nucleotide sequence ID" value="NZ_LOMO01000168.1"/>
</dbReference>
<protein>
    <submittedName>
        <fullName evidence="1">Uncharacterized protein</fullName>
    </submittedName>
</protein>